<dbReference type="EMBL" id="CP108021">
    <property type="protein sequence ID" value="WUM18444.1"/>
    <property type="molecule type" value="Genomic_DNA"/>
</dbReference>
<dbReference type="InterPro" id="IPR011712">
    <property type="entry name" value="Sig_transdc_His_kin_sub3_dim/P"/>
</dbReference>
<feature type="transmembrane region" description="Helical" evidence="9">
    <location>
        <begin position="31"/>
        <end position="48"/>
    </location>
</feature>
<evidence type="ECO:0000256" key="7">
    <source>
        <dbReference type="ARBA" id="ARBA00022840"/>
    </source>
</evidence>
<name>A0AAU4JXA1_9NOCA</name>
<reference evidence="12 13" key="1">
    <citation type="submission" date="2022-10" db="EMBL/GenBank/DDBJ databases">
        <title>The complete genomes of actinobacterial strains from the NBC collection.</title>
        <authorList>
            <person name="Joergensen T.S."/>
            <person name="Alvarez Arevalo M."/>
            <person name="Sterndorff E.B."/>
            <person name="Faurdal D."/>
            <person name="Vuksanovic O."/>
            <person name="Mourched A.-S."/>
            <person name="Charusanti P."/>
            <person name="Shaw S."/>
            <person name="Blin K."/>
            <person name="Weber T."/>
        </authorList>
    </citation>
    <scope>NUCLEOTIDE SEQUENCE [LARGE SCALE GENOMIC DNA]</scope>
    <source>
        <strain evidence="12 13">NBC_00319</strain>
    </source>
</reference>
<dbReference type="GO" id="GO:0016020">
    <property type="term" value="C:membrane"/>
    <property type="evidence" value="ECO:0007669"/>
    <property type="project" value="InterPro"/>
</dbReference>
<keyword evidence="3" id="KW-0597">Phosphoprotein</keyword>
<feature type="domain" description="Signal transduction histidine kinase subgroup 3 dimerisation and phosphoacceptor" evidence="11">
    <location>
        <begin position="199"/>
        <end position="265"/>
    </location>
</feature>
<gene>
    <name evidence="12" type="ORF">OG579_11830</name>
</gene>
<evidence type="ECO:0000259" key="11">
    <source>
        <dbReference type="Pfam" id="PF07730"/>
    </source>
</evidence>
<dbReference type="InterPro" id="IPR003594">
    <property type="entry name" value="HATPase_dom"/>
</dbReference>
<accession>A0AAU4JXA1</accession>
<dbReference type="Pfam" id="PF07730">
    <property type="entry name" value="HisKA_3"/>
    <property type="match status" value="1"/>
</dbReference>
<dbReference type="GO" id="GO:0005524">
    <property type="term" value="F:ATP binding"/>
    <property type="evidence" value="ECO:0007669"/>
    <property type="project" value="UniProtKB-KW"/>
</dbReference>
<keyword evidence="13" id="KW-1185">Reference proteome</keyword>
<protein>
    <recommendedName>
        <fullName evidence="2">histidine kinase</fullName>
        <ecNumber evidence="2">2.7.13.3</ecNumber>
    </recommendedName>
</protein>
<evidence type="ECO:0000256" key="6">
    <source>
        <dbReference type="ARBA" id="ARBA00022777"/>
    </source>
</evidence>
<feature type="transmembrane region" description="Helical" evidence="9">
    <location>
        <begin position="84"/>
        <end position="102"/>
    </location>
</feature>
<evidence type="ECO:0000259" key="10">
    <source>
        <dbReference type="Pfam" id="PF02518"/>
    </source>
</evidence>
<feature type="domain" description="Histidine kinase/HSP90-like ATPase" evidence="10">
    <location>
        <begin position="298"/>
        <end position="390"/>
    </location>
</feature>
<organism evidence="12 13">
    <name type="scientific">Williamsia herbipolensis</name>
    <dbReference type="NCBI Taxonomy" id="1603258"/>
    <lineage>
        <taxon>Bacteria</taxon>
        <taxon>Bacillati</taxon>
        <taxon>Actinomycetota</taxon>
        <taxon>Actinomycetes</taxon>
        <taxon>Mycobacteriales</taxon>
        <taxon>Nocardiaceae</taxon>
        <taxon>Williamsia</taxon>
    </lineage>
</organism>
<dbReference type="EC" id="2.7.13.3" evidence="2"/>
<dbReference type="InterPro" id="IPR050482">
    <property type="entry name" value="Sensor_HK_TwoCompSys"/>
</dbReference>
<evidence type="ECO:0000256" key="3">
    <source>
        <dbReference type="ARBA" id="ARBA00022553"/>
    </source>
</evidence>
<dbReference type="SUPFAM" id="SSF55874">
    <property type="entry name" value="ATPase domain of HSP90 chaperone/DNA topoisomerase II/histidine kinase"/>
    <property type="match status" value="1"/>
</dbReference>
<evidence type="ECO:0000256" key="1">
    <source>
        <dbReference type="ARBA" id="ARBA00000085"/>
    </source>
</evidence>
<feature type="transmembrane region" description="Helical" evidence="9">
    <location>
        <begin position="151"/>
        <end position="168"/>
    </location>
</feature>
<feature type="transmembrane region" description="Helical" evidence="9">
    <location>
        <begin position="123"/>
        <end position="145"/>
    </location>
</feature>
<keyword evidence="7" id="KW-0067">ATP-binding</keyword>
<dbReference type="PANTHER" id="PTHR24421:SF10">
    <property type="entry name" value="NITRATE_NITRITE SENSOR PROTEIN NARQ"/>
    <property type="match status" value="1"/>
</dbReference>
<dbReference type="AlphaFoldDB" id="A0AAU4JXA1"/>
<keyword evidence="9" id="KW-0812">Transmembrane</keyword>
<proteinExistence type="predicted"/>
<dbReference type="PANTHER" id="PTHR24421">
    <property type="entry name" value="NITRATE/NITRITE SENSOR PROTEIN NARX-RELATED"/>
    <property type="match status" value="1"/>
</dbReference>
<keyword evidence="5" id="KW-0547">Nucleotide-binding</keyword>
<evidence type="ECO:0000256" key="5">
    <source>
        <dbReference type="ARBA" id="ARBA00022741"/>
    </source>
</evidence>
<sequence length="391" mass="40764">MRVPNLSRLAPPVPADGFAGTGITDATVSRLFPLINVAVVVWAWLTVSPLGFSGAGLYGVILMVLGTLGMSMRLLDPALLPRPIGFLATLAAGVVAGLLFAFDPTSAVTAFAPIIAGTAGFRFATVPAIVIAATTSATAFIATSIRVDGTAYWPLLVGLAVLIGMTRRDRSEAMRLAREKVEQTDRAIASESRAQVLAERARVAREIHDVLAHSLSGVNMQLNLADALLEDGRAEEGRQAVKTAQGMVADGLVEARRAVYALREESRDLVTAIRALVTGGRETVSTDGEPWEPAPEVAAHLARIVGEALTNARRHAAEAPITVALEFTSAALRVSVVNGRGTHAERFTGGSGMGLVGMRERAAEIGGTLTAGPGTVADPGAGWTVAIEVPR</sequence>
<dbReference type="InterPro" id="IPR036890">
    <property type="entry name" value="HATPase_C_sf"/>
</dbReference>
<dbReference type="Gene3D" id="3.30.565.10">
    <property type="entry name" value="Histidine kinase-like ATPase, C-terminal domain"/>
    <property type="match status" value="1"/>
</dbReference>
<dbReference type="CDD" id="cd16917">
    <property type="entry name" value="HATPase_UhpB-NarQ-NarX-like"/>
    <property type="match status" value="1"/>
</dbReference>
<comment type="catalytic activity">
    <reaction evidence="1">
        <text>ATP + protein L-histidine = ADP + protein N-phospho-L-histidine.</text>
        <dbReference type="EC" id="2.7.13.3"/>
    </reaction>
</comment>
<dbReference type="Proteomes" id="UP001432128">
    <property type="component" value="Chromosome"/>
</dbReference>
<dbReference type="Pfam" id="PF02518">
    <property type="entry name" value="HATPase_c"/>
    <property type="match status" value="1"/>
</dbReference>
<dbReference type="GO" id="GO:0046983">
    <property type="term" value="F:protein dimerization activity"/>
    <property type="evidence" value="ECO:0007669"/>
    <property type="project" value="InterPro"/>
</dbReference>
<evidence type="ECO:0000256" key="9">
    <source>
        <dbReference type="SAM" id="Phobius"/>
    </source>
</evidence>
<evidence type="ECO:0000256" key="2">
    <source>
        <dbReference type="ARBA" id="ARBA00012438"/>
    </source>
</evidence>
<evidence type="ECO:0000313" key="12">
    <source>
        <dbReference type="EMBL" id="WUM18444.1"/>
    </source>
</evidence>
<dbReference type="KEGG" id="whr:OG579_11830"/>
<keyword evidence="6 12" id="KW-0418">Kinase</keyword>
<keyword evidence="9" id="KW-1133">Transmembrane helix</keyword>
<dbReference type="Gene3D" id="1.20.5.1930">
    <property type="match status" value="1"/>
</dbReference>
<evidence type="ECO:0000313" key="13">
    <source>
        <dbReference type="Proteomes" id="UP001432128"/>
    </source>
</evidence>
<dbReference type="RefSeq" id="WP_328856086.1">
    <property type="nucleotide sequence ID" value="NZ_CP108021.1"/>
</dbReference>
<keyword evidence="9" id="KW-0472">Membrane</keyword>
<keyword evidence="4" id="KW-0808">Transferase</keyword>
<evidence type="ECO:0000256" key="8">
    <source>
        <dbReference type="ARBA" id="ARBA00023012"/>
    </source>
</evidence>
<evidence type="ECO:0000256" key="4">
    <source>
        <dbReference type="ARBA" id="ARBA00022679"/>
    </source>
</evidence>
<keyword evidence="8" id="KW-0902">Two-component regulatory system</keyword>
<dbReference type="GO" id="GO:0000155">
    <property type="term" value="F:phosphorelay sensor kinase activity"/>
    <property type="evidence" value="ECO:0007669"/>
    <property type="project" value="InterPro"/>
</dbReference>